<keyword evidence="1 5" id="KW-0597">Phosphoprotein</keyword>
<feature type="domain" description="Response regulatory" evidence="7">
    <location>
        <begin position="3"/>
        <end position="121"/>
    </location>
</feature>
<dbReference type="PRINTS" id="PR00038">
    <property type="entry name" value="HTHLUXR"/>
</dbReference>
<dbReference type="GO" id="GO:0000160">
    <property type="term" value="P:phosphorelay signal transduction system"/>
    <property type="evidence" value="ECO:0007669"/>
    <property type="project" value="InterPro"/>
</dbReference>
<dbReference type="SMART" id="SM00448">
    <property type="entry name" value="REC"/>
    <property type="match status" value="1"/>
</dbReference>
<keyword evidence="9" id="KW-1185">Reference proteome</keyword>
<feature type="domain" description="HTH luxR-type" evidence="6">
    <location>
        <begin position="146"/>
        <end position="211"/>
    </location>
</feature>
<dbReference type="eggNOG" id="COG2197">
    <property type="taxonomic scope" value="Bacteria"/>
</dbReference>
<proteinExistence type="predicted"/>
<dbReference type="InterPro" id="IPR011006">
    <property type="entry name" value="CheY-like_superfamily"/>
</dbReference>
<evidence type="ECO:0000256" key="5">
    <source>
        <dbReference type="PROSITE-ProRule" id="PRU00169"/>
    </source>
</evidence>
<keyword evidence="2" id="KW-0805">Transcription regulation</keyword>
<evidence type="ECO:0000256" key="1">
    <source>
        <dbReference type="ARBA" id="ARBA00022553"/>
    </source>
</evidence>
<evidence type="ECO:0000256" key="2">
    <source>
        <dbReference type="ARBA" id="ARBA00023015"/>
    </source>
</evidence>
<dbReference type="PROSITE" id="PS50043">
    <property type="entry name" value="HTH_LUXR_2"/>
    <property type="match status" value="1"/>
</dbReference>
<evidence type="ECO:0000256" key="3">
    <source>
        <dbReference type="ARBA" id="ARBA00023125"/>
    </source>
</evidence>
<dbReference type="PANTHER" id="PTHR43214:SF24">
    <property type="entry name" value="TRANSCRIPTIONAL REGULATORY PROTEIN NARL-RELATED"/>
    <property type="match status" value="1"/>
</dbReference>
<sequence length="213" mass="22847">MIRVALIDDQPLFRGGIAMILDSQPDVEVVAQESSALNLSSTVRASAPDVILMDVRMPGIDGITATRQLVADLGDEAPKILVLTTFDVDEAAARAIEAGASGFVLKDAQPEFLLASVRAVADGSQVVAASATRRLFERHGTRTARPGPEYDALTVREREILVRAASGLSNAEIAQAEFLSEATVKTHISRILAKLSLRDRVQLVVYAYEHGLV</sequence>
<dbReference type="CDD" id="cd17535">
    <property type="entry name" value="REC_NarL-like"/>
    <property type="match status" value="1"/>
</dbReference>
<dbReference type="Pfam" id="PF00072">
    <property type="entry name" value="Response_reg"/>
    <property type="match status" value="1"/>
</dbReference>
<dbReference type="SUPFAM" id="SSF52172">
    <property type="entry name" value="CheY-like"/>
    <property type="match status" value="1"/>
</dbReference>
<evidence type="ECO:0000313" key="9">
    <source>
        <dbReference type="Proteomes" id="UP000035083"/>
    </source>
</evidence>
<dbReference type="InterPro" id="IPR000792">
    <property type="entry name" value="Tscrpt_reg_LuxR_C"/>
</dbReference>
<dbReference type="Gene3D" id="3.40.50.2300">
    <property type="match status" value="1"/>
</dbReference>
<protein>
    <submittedName>
        <fullName evidence="8">Putative two-component response regulator</fullName>
    </submittedName>
</protein>
<evidence type="ECO:0000259" key="7">
    <source>
        <dbReference type="PROSITE" id="PS50110"/>
    </source>
</evidence>
<dbReference type="AlphaFoldDB" id="L7LGJ9"/>
<dbReference type="CDD" id="cd06170">
    <property type="entry name" value="LuxR_C_like"/>
    <property type="match status" value="1"/>
</dbReference>
<dbReference type="InterPro" id="IPR039420">
    <property type="entry name" value="WalR-like"/>
</dbReference>
<dbReference type="RefSeq" id="WP_006895159.1">
    <property type="nucleotide sequence ID" value="NZ_BANU01000006.1"/>
</dbReference>
<organism evidence="8 9">
    <name type="scientific">Gordonia sihwensis NBRC 108236</name>
    <dbReference type="NCBI Taxonomy" id="1223544"/>
    <lineage>
        <taxon>Bacteria</taxon>
        <taxon>Bacillati</taxon>
        <taxon>Actinomycetota</taxon>
        <taxon>Actinomycetes</taxon>
        <taxon>Mycobacteriales</taxon>
        <taxon>Gordoniaceae</taxon>
        <taxon>Gordonia</taxon>
    </lineage>
</organism>
<dbReference type="PANTHER" id="PTHR43214">
    <property type="entry name" value="TWO-COMPONENT RESPONSE REGULATOR"/>
    <property type="match status" value="1"/>
</dbReference>
<dbReference type="Proteomes" id="UP000035083">
    <property type="component" value="Unassembled WGS sequence"/>
</dbReference>
<dbReference type="EMBL" id="BANU01000006">
    <property type="protein sequence ID" value="GAC59866.1"/>
    <property type="molecule type" value="Genomic_DNA"/>
</dbReference>
<reference evidence="8 9" key="1">
    <citation type="submission" date="2012-12" db="EMBL/GenBank/DDBJ databases">
        <title>Whole genome shotgun sequence of Gordonia sihwensis NBRC 108236.</title>
        <authorList>
            <person name="Yoshida I."/>
            <person name="Hosoyama A."/>
            <person name="Tsuchikane K."/>
            <person name="Ando Y."/>
            <person name="Baba S."/>
            <person name="Ohji S."/>
            <person name="Hamada M."/>
            <person name="Tamura T."/>
            <person name="Yamazoe A."/>
            <person name="Yamazaki S."/>
            <person name="Fujita N."/>
        </authorList>
    </citation>
    <scope>NUCLEOTIDE SEQUENCE [LARGE SCALE GENOMIC DNA]</scope>
    <source>
        <strain evidence="8 9">NBRC 108236</strain>
    </source>
</reference>
<dbReference type="InterPro" id="IPR058245">
    <property type="entry name" value="NreC/VraR/RcsB-like_REC"/>
</dbReference>
<evidence type="ECO:0000256" key="4">
    <source>
        <dbReference type="ARBA" id="ARBA00023163"/>
    </source>
</evidence>
<dbReference type="Pfam" id="PF00196">
    <property type="entry name" value="GerE"/>
    <property type="match status" value="1"/>
</dbReference>
<dbReference type="InterPro" id="IPR001789">
    <property type="entry name" value="Sig_transdc_resp-reg_receiver"/>
</dbReference>
<dbReference type="SMART" id="SM00421">
    <property type="entry name" value="HTH_LUXR"/>
    <property type="match status" value="1"/>
</dbReference>
<keyword evidence="4" id="KW-0804">Transcription</keyword>
<name>L7LGJ9_9ACTN</name>
<feature type="modified residue" description="4-aspartylphosphate" evidence="5">
    <location>
        <position position="54"/>
    </location>
</feature>
<evidence type="ECO:0000313" key="8">
    <source>
        <dbReference type="EMBL" id="GAC59866.1"/>
    </source>
</evidence>
<keyword evidence="3" id="KW-0238">DNA-binding</keyword>
<dbReference type="GO" id="GO:0006355">
    <property type="term" value="P:regulation of DNA-templated transcription"/>
    <property type="evidence" value="ECO:0007669"/>
    <property type="project" value="InterPro"/>
</dbReference>
<dbReference type="GO" id="GO:0003677">
    <property type="term" value="F:DNA binding"/>
    <property type="evidence" value="ECO:0007669"/>
    <property type="project" value="UniProtKB-KW"/>
</dbReference>
<dbReference type="SUPFAM" id="SSF46894">
    <property type="entry name" value="C-terminal effector domain of the bipartite response regulators"/>
    <property type="match status" value="1"/>
</dbReference>
<accession>L7LGJ9</accession>
<dbReference type="PROSITE" id="PS50110">
    <property type="entry name" value="RESPONSE_REGULATORY"/>
    <property type="match status" value="1"/>
</dbReference>
<evidence type="ECO:0000259" key="6">
    <source>
        <dbReference type="PROSITE" id="PS50043"/>
    </source>
</evidence>
<dbReference type="InterPro" id="IPR016032">
    <property type="entry name" value="Sig_transdc_resp-reg_C-effctor"/>
</dbReference>
<comment type="caution">
    <text evidence="8">The sequence shown here is derived from an EMBL/GenBank/DDBJ whole genome shotgun (WGS) entry which is preliminary data.</text>
</comment>
<gene>
    <name evidence="8" type="ORF">GSI01S_06_00210</name>
</gene>